<name>A0A1W6N1V8_9HYPH</name>
<feature type="region of interest" description="Disordered" evidence="1">
    <location>
        <begin position="169"/>
        <end position="191"/>
    </location>
</feature>
<dbReference type="OrthoDB" id="259335at2"/>
<gene>
    <name evidence="2" type="ORF">B1812_20415</name>
</gene>
<protein>
    <recommendedName>
        <fullName evidence="4">PEP-CTERM sorting domain-containing protein</fullName>
    </recommendedName>
</protein>
<dbReference type="AlphaFoldDB" id="A0A1W6N1V8"/>
<dbReference type="RefSeq" id="WP_085773874.1">
    <property type="nucleotide sequence ID" value="NZ_AP027149.1"/>
</dbReference>
<keyword evidence="3" id="KW-1185">Reference proteome</keyword>
<organism evidence="2 3">
    <name type="scientific">Methylocystis bryophila</name>
    <dbReference type="NCBI Taxonomy" id="655015"/>
    <lineage>
        <taxon>Bacteria</taxon>
        <taxon>Pseudomonadati</taxon>
        <taxon>Pseudomonadota</taxon>
        <taxon>Alphaproteobacteria</taxon>
        <taxon>Hyphomicrobiales</taxon>
        <taxon>Methylocystaceae</taxon>
        <taxon>Methylocystis</taxon>
    </lineage>
</organism>
<proteinExistence type="predicted"/>
<feature type="compositionally biased region" description="Pro residues" evidence="1">
    <location>
        <begin position="170"/>
        <end position="182"/>
    </location>
</feature>
<dbReference type="EMBL" id="CP019948">
    <property type="protein sequence ID" value="ARN83844.1"/>
    <property type="molecule type" value="Genomic_DNA"/>
</dbReference>
<sequence length="353" mass="36010">MIGLTSPAAATQTYGSLGNFDAVNDTGSTAHGFEIDLEGISKSDVTDVFGGVGRSFPPSVERYGGPTITSTTFADGASGVAIVYQGAFDSATQSWNVGTPSGVYSTPGESCWTGGGIGYGPSTPCDHFGVGTSKTPTLTSYHWLTQTTPTSPVLNTVAAQLPAAVQVVTPPAPPAPGQPPAQPKVQGEVQAPAPDAGNQFGVAEWVKVYTTQYDHPVALEDLVAGGKGLAPNNPSETEIEWQLLQTELGVPGSGLLESLDQQAGAGKESVLRRYEFYSYTGGYSAEGQALTDAAMTGPGGNVGAFIGAQNLAVNLNGVFAAPSPAAGSGLLSLGFLVVTRLRKRGALIGDGRL</sequence>
<dbReference type="KEGG" id="mbry:B1812_20415"/>
<dbReference type="Proteomes" id="UP000193978">
    <property type="component" value="Chromosome"/>
</dbReference>
<evidence type="ECO:0000313" key="2">
    <source>
        <dbReference type="EMBL" id="ARN83844.1"/>
    </source>
</evidence>
<evidence type="ECO:0000313" key="3">
    <source>
        <dbReference type="Proteomes" id="UP000193978"/>
    </source>
</evidence>
<evidence type="ECO:0000256" key="1">
    <source>
        <dbReference type="SAM" id="MobiDB-lite"/>
    </source>
</evidence>
<accession>A0A1W6N1V8</accession>
<dbReference type="STRING" id="655015.B1812_20415"/>
<evidence type="ECO:0008006" key="4">
    <source>
        <dbReference type="Google" id="ProtNLM"/>
    </source>
</evidence>
<reference evidence="2 3" key="1">
    <citation type="submission" date="2017-02" db="EMBL/GenBank/DDBJ databases">
        <authorList>
            <person name="Peterson S.W."/>
        </authorList>
    </citation>
    <scope>NUCLEOTIDE SEQUENCE [LARGE SCALE GENOMIC DNA]</scope>
    <source>
        <strain evidence="2 3">S285</strain>
    </source>
</reference>